<dbReference type="RefSeq" id="WP_125351880.1">
    <property type="nucleotide sequence ID" value="NZ_CACSIW010000018.1"/>
</dbReference>
<name>A0A4R6ELN9_SCAGO</name>
<keyword evidence="2" id="KW-1185">Reference proteome</keyword>
<protein>
    <submittedName>
        <fullName evidence="1">YecR-like lipoprotein</fullName>
    </submittedName>
</protein>
<dbReference type="AlphaFoldDB" id="A0A4R6ELN9"/>
<dbReference type="PROSITE" id="PS51257">
    <property type="entry name" value="PROKAR_LIPOPROTEIN"/>
    <property type="match status" value="1"/>
</dbReference>
<accession>A0A4R6ELN9</accession>
<gene>
    <name evidence="1" type="ORF">EC847_10372</name>
</gene>
<evidence type="ECO:0000313" key="2">
    <source>
        <dbReference type="Proteomes" id="UP000295530"/>
    </source>
</evidence>
<organism evidence="1 2">
    <name type="scientific">Scandinavium goeteborgense</name>
    <dbReference type="NCBI Taxonomy" id="1851514"/>
    <lineage>
        <taxon>Bacteria</taxon>
        <taxon>Pseudomonadati</taxon>
        <taxon>Pseudomonadota</taxon>
        <taxon>Gammaproteobacteria</taxon>
        <taxon>Enterobacterales</taxon>
        <taxon>Enterobacteriaceae</taxon>
        <taxon>Scandinavium</taxon>
    </lineage>
</organism>
<dbReference type="OrthoDB" id="8607336at2"/>
<keyword evidence="1" id="KW-0449">Lipoprotein</keyword>
<comment type="caution">
    <text evidence="1">The sequence shown here is derived from an EMBL/GenBank/DDBJ whole genome shotgun (WGS) entry which is preliminary data.</text>
</comment>
<dbReference type="Pfam" id="PF13992">
    <property type="entry name" value="YecR"/>
    <property type="match status" value="1"/>
</dbReference>
<sequence>MNKLIPVAAAIALSACTVHRQANVTDVDATSGIVRLTYGQAPLQSATTDDYVANGTATKQCQQMGYATAFAYGQPVTTCTVTSGSLCMNQSVTLQYQCRGIAVTQTPATNYW</sequence>
<reference evidence="1 2" key="1">
    <citation type="submission" date="2019-03" db="EMBL/GenBank/DDBJ databases">
        <title>Genomic analyses of the natural microbiome of Caenorhabditis elegans.</title>
        <authorList>
            <person name="Samuel B."/>
        </authorList>
    </citation>
    <scope>NUCLEOTIDE SEQUENCE [LARGE SCALE GENOMIC DNA]</scope>
    <source>
        <strain evidence="1 2">BIGb0156</strain>
    </source>
</reference>
<evidence type="ECO:0000313" key="1">
    <source>
        <dbReference type="EMBL" id="TDN59894.1"/>
    </source>
</evidence>
<proteinExistence type="predicted"/>
<dbReference type="Proteomes" id="UP000295530">
    <property type="component" value="Unassembled WGS sequence"/>
</dbReference>
<dbReference type="EMBL" id="SNVX01000003">
    <property type="protein sequence ID" value="TDN59894.1"/>
    <property type="molecule type" value="Genomic_DNA"/>
</dbReference>
<dbReference type="InterPro" id="IPR025731">
    <property type="entry name" value="YecR-like"/>
</dbReference>